<dbReference type="GO" id="GO:0003677">
    <property type="term" value="F:DNA binding"/>
    <property type="evidence" value="ECO:0007669"/>
    <property type="project" value="UniProtKB-KW"/>
</dbReference>
<keyword evidence="1" id="KW-0805">Transcription regulation</keyword>
<evidence type="ECO:0000256" key="2">
    <source>
        <dbReference type="ARBA" id="ARBA00023125"/>
    </source>
</evidence>
<evidence type="ECO:0000313" key="5">
    <source>
        <dbReference type="EMBL" id="OAT59135.1"/>
    </source>
</evidence>
<keyword evidence="2" id="KW-0238">DNA-binding</keyword>
<evidence type="ECO:0000313" key="6">
    <source>
        <dbReference type="Proteomes" id="UP000078431"/>
    </source>
</evidence>
<keyword evidence="6" id="KW-1185">Reference proteome</keyword>
<dbReference type="InterPro" id="IPR016032">
    <property type="entry name" value="Sig_transdc_resp-reg_C-effctor"/>
</dbReference>
<dbReference type="InterPro" id="IPR036388">
    <property type="entry name" value="WH-like_DNA-bd_sf"/>
</dbReference>
<dbReference type="PROSITE" id="PS00622">
    <property type="entry name" value="HTH_LUXR_1"/>
    <property type="match status" value="1"/>
</dbReference>
<sequence length="194" mass="22495">MSNILFYTDDNIIGQSIQQYIIDNEKKITTLNYRPIVKGEDIFIADLVIINIIHKDISAGSTVALLNNIQKFLIHYTQLVLVIKSEISNLFRELLDFDDVVVLTEKSALSDFSAIINGVSNYYDYQRLCSRRKLTSRELQVLRLIISCNDNKRIAMFLNITNKTVYSHISNIIKKLDMNNSLNMNKRINEMFYC</sequence>
<dbReference type="Pfam" id="PF00196">
    <property type="entry name" value="GerE"/>
    <property type="match status" value="1"/>
</dbReference>
<name>A0AA91EH40_9GAMM</name>
<feature type="domain" description="HTH luxR-type" evidence="4">
    <location>
        <begin position="127"/>
        <end position="192"/>
    </location>
</feature>
<dbReference type="Gene3D" id="1.10.10.10">
    <property type="entry name" value="Winged helix-like DNA-binding domain superfamily/Winged helix DNA-binding domain"/>
    <property type="match status" value="1"/>
</dbReference>
<dbReference type="PRINTS" id="PR00038">
    <property type="entry name" value="HTHLUXR"/>
</dbReference>
<evidence type="ECO:0000256" key="1">
    <source>
        <dbReference type="ARBA" id="ARBA00023015"/>
    </source>
</evidence>
<organism evidence="5 6">
    <name type="scientific">Obesumbacterium proteus ATCC 12841</name>
    <dbReference type="NCBI Taxonomy" id="1354268"/>
    <lineage>
        <taxon>Bacteria</taxon>
        <taxon>Pseudomonadati</taxon>
        <taxon>Pseudomonadota</taxon>
        <taxon>Gammaproteobacteria</taxon>
        <taxon>Enterobacterales</taxon>
        <taxon>Hafniaceae</taxon>
        <taxon>Obesumbacterium</taxon>
    </lineage>
</organism>
<dbReference type="PANTHER" id="PTHR44688">
    <property type="entry name" value="DNA-BINDING TRANSCRIPTIONAL ACTIVATOR DEVR_DOSR"/>
    <property type="match status" value="1"/>
</dbReference>
<dbReference type="EMBL" id="LXEX01000029">
    <property type="protein sequence ID" value="OAT59135.1"/>
    <property type="molecule type" value="Genomic_DNA"/>
</dbReference>
<reference evidence="5 6" key="1">
    <citation type="submission" date="2016-04" db="EMBL/GenBank/DDBJ databases">
        <title>ATOL: Assembling a taxonomically balanced genome-scale reconstruction of the evolutionary history of the Enterobacteriaceae.</title>
        <authorList>
            <person name="Plunkett G.III."/>
            <person name="Neeno-Eckwall E.C."/>
            <person name="Glasner J.D."/>
            <person name="Perna N.T."/>
        </authorList>
    </citation>
    <scope>NUCLEOTIDE SEQUENCE [LARGE SCALE GENOMIC DNA]</scope>
    <source>
        <strain evidence="5 6">ATCC 12841</strain>
    </source>
</reference>
<gene>
    <name evidence="5" type="ORF">M993_02128</name>
</gene>
<accession>A0AA91EH40</accession>
<dbReference type="PROSITE" id="PS50043">
    <property type="entry name" value="HTH_LUXR_2"/>
    <property type="match status" value="1"/>
</dbReference>
<dbReference type="Proteomes" id="UP000078431">
    <property type="component" value="Unassembled WGS sequence"/>
</dbReference>
<dbReference type="AlphaFoldDB" id="A0AA91EH40"/>
<dbReference type="SMART" id="SM00421">
    <property type="entry name" value="HTH_LUXR"/>
    <property type="match status" value="1"/>
</dbReference>
<keyword evidence="3" id="KW-0804">Transcription</keyword>
<protein>
    <submittedName>
        <fullName evidence="5">Signal transduction response regulator</fullName>
    </submittedName>
</protein>
<evidence type="ECO:0000256" key="3">
    <source>
        <dbReference type="ARBA" id="ARBA00023163"/>
    </source>
</evidence>
<dbReference type="CDD" id="cd06170">
    <property type="entry name" value="LuxR_C_like"/>
    <property type="match status" value="1"/>
</dbReference>
<comment type="caution">
    <text evidence="5">The sequence shown here is derived from an EMBL/GenBank/DDBJ whole genome shotgun (WGS) entry which is preliminary data.</text>
</comment>
<dbReference type="SUPFAM" id="SSF46894">
    <property type="entry name" value="C-terminal effector domain of the bipartite response regulators"/>
    <property type="match status" value="1"/>
</dbReference>
<proteinExistence type="predicted"/>
<dbReference type="GO" id="GO:0006355">
    <property type="term" value="P:regulation of DNA-templated transcription"/>
    <property type="evidence" value="ECO:0007669"/>
    <property type="project" value="InterPro"/>
</dbReference>
<evidence type="ECO:0000259" key="4">
    <source>
        <dbReference type="PROSITE" id="PS50043"/>
    </source>
</evidence>
<dbReference type="InterPro" id="IPR000792">
    <property type="entry name" value="Tscrpt_reg_LuxR_C"/>
</dbReference>
<dbReference type="PANTHER" id="PTHR44688:SF16">
    <property type="entry name" value="DNA-BINDING TRANSCRIPTIONAL ACTIVATOR DEVR_DOSR"/>
    <property type="match status" value="1"/>
</dbReference>